<dbReference type="Proteomes" id="UP000198975">
    <property type="component" value="Unassembled WGS sequence"/>
</dbReference>
<name>A0A1C4BQR8_9ENTR</name>
<dbReference type="OrthoDB" id="6590569at2"/>
<proteinExistence type="inferred from homology"/>
<dbReference type="Pfam" id="PF08136">
    <property type="entry name" value="SRA_like"/>
    <property type="match status" value="1"/>
</dbReference>
<gene>
    <name evidence="5" type="ORF">GA0061071_105257</name>
</gene>
<dbReference type="GO" id="GO:0006412">
    <property type="term" value="P:translation"/>
    <property type="evidence" value="ECO:0007669"/>
    <property type="project" value="InterPro"/>
</dbReference>
<dbReference type="AlphaFoldDB" id="A0A1C4BQR8"/>
<protein>
    <recommendedName>
        <fullName evidence="3">Stationary-phase-induced ribosome-associated protein</fullName>
    </recommendedName>
    <alternativeName>
        <fullName evidence="4">30S ribosomal protein S22</fullName>
    </alternativeName>
</protein>
<evidence type="ECO:0000313" key="5">
    <source>
        <dbReference type="EMBL" id="SCC09180.1"/>
    </source>
</evidence>
<organism evidence="5 6">
    <name type="scientific">Kosakonia oryzendophytica</name>
    <dbReference type="NCBI Taxonomy" id="1005665"/>
    <lineage>
        <taxon>Bacteria</taxon>
        <taxon>Pseudomonadati</taxon>
        <taxon>Pseudomonadota</taxon>
        <taxon>Gammaproteobacteria</taxon>
        <taxon>Enterobacterales</taxon>
        <taxon>Enterobacteriaceae</taxon>
        <taxon>Kosakonia</taxon>
    </lineage>
</organism>
<evidence type="ECO:0000256" key="3">
    <source>
        <dbReference type="ARBA" id="ARBA00018210"/>
    </source>
</evidence>
<dbReference type="NCBIfam" id="NF007473">
    <property type="entry name" value="PRK10057.1"/>
    <property type="match status" value="1"/>
</dbReference>
<dbReference type="RefSeq" id="WP_061495875.1">
    <property type="nucleotide sequence ID" value="NZ_CP115659.1"/>
</dbReference>
<comment type="similarity">
    <text evidence="2">Belongs to the SRA family.</text>
</comment>
<reference evidence="6" key="1">
    <citation type="submission" date="2016-08" db="EMBL/GenBank/DDBJ databases">
        <authorList>
            <person name="Varghese N."/>
            <person name="Submissions Spin"/>
        </authorList>
    </citation>
    <scope>NUCLEOTIDE SEQUENCE [LARGE SCALE GENOMIC DNA]</scope>
    <source>
        <strain evidence="6">REICA_082</strain>
    </source>
</reference>
<evidence type="ECO:0000256" key="4">
    <source>
        <dbReference type="ARBA" id="ARBA00029685"/>
    </source>
</evidence>
<keyword evidence="6" id="KW-1185">Reference proteome</keyword>
<sequence>MKSNRQARHIMGLDYKVSNTRKVVTKDNHEETVVVHRSGRHRRAG</sequence>
<evidence type="ECO:0000256" key="2">
    <source>
        <dbReference type="ARBA" id="ARBA00005929"/>
    </source>
</evidence>
<evidence type="ECO:0000313" key="6">
    <source>
        <dbReference type="Proteomes" id="UP000198975"/>
    </source>
</evidence>
<dbReference type="InterPro" id="IPR012607">
    <property type="entry name" value="SRA-like"/>
</dbReference>
<comment type="function">
    <text evidence="1">Although this protein associates with the 30S subunit of the ribosome it is not considered to be a bona fide ribosomal protein.</text>
</comment>
<dbReference type="EMBL" id="FMAY01000005">
    <property type="protein sequence ID" value="SCC09180.1"/>
    <property type="molecule type" value="Genomic_DNA"/>
</dbReference>
<evidence type="ECO:0000256" key="1">
    <source>
        <dbReference type="ARBA" id="ARBA00004057"/>
    </source>
</evidence>
<accession>A0A1C4BQR8</accession>